<evidence type="ECO:0000313" key="3">
    <source>
        <dbReference type="Proteomes" id="UP000823928"/>
    </source>
</evidence>
<keyword evidence="1" id="KW-0808">Transferase</keyword>
<evidence type="ECO:0000313" key="2">
    <source>
        <dbReference type="EMBL" id="HIS37874.1"/>
    </source>
</evidence>
<comment type="caution">
    <text evidence="2">The sequence shown here is derived from an EMBL/GenBank/DDBJ whole genome shotgun (WGS) entry which is preliminary data.</text>
</comment>
<reference evidence="2" key="2">
    <citation type="journal article" date="2021" name="PeerJ">
        <title>Extensive microbial diversity within the chicken gut microbiome revealed by metagenomics and culture.</title>
        <authorList>
            <person name="Gilroy R."/>
            <person name="Ravi A."/>
            <person name="Getino M."/>
            <person name="Pursley I."/>
            <person name="Horton D.L."/>
            <person name="Alikhan N.F."/>
            <person name="Baker D."/>
            <person name="Gharbi K."/>
            <person name="Hall N."/>
            <person name="Watson M."/>
            <person name="Adriaenssens E.M."/>
            <person name="Foster-Nyarko E."/>
            <person name="Jarju S."/>
            <person name="Secka A."/>
            <person name="Antonio M."/>
            <person name="Oren A."/>
            <person name="Chaudhuri R.R."/>
            <person name="La Ragione R."/>
            <person name="Hildebrand F."/>
            <person name="Pallen M.J."/>
        </authorList>
    </citation>
    <scope>NUCLEOTIDE SEQUENCE</scope>
    <source>
        <strain evidence="2">6276</strain>
    </source>
</reference>
<dbReference type="GO" id="GO:0009103">
    <property type="term" value="P:lipopolysaccharide biosynthetic process"/>
    <property type="evidence" value="ECO:0007669"/>
    <property type="project" value="TreeGrafter"/>
</dbReference>
<dbReference type="PANTHER" id="PTHR46401">
    <property type="entry name" value="GLYCOSYLTRANSFERASE WBBK-RELATED"/>
    <property type="match status" value="1"/>
</dbReference>
<organism evidence="2 3">
    <name type="scientific">Candidatus Scatousia excrementigallinarum</name>
    <dbReference type="NCBI Taxonomy" id="2840935"/>
    <lineage>
        <taxon>Bacteria</taxon>
        <taxon>Candidatus Scatousia</taxon>
    </lineage>
</organism>
<gene>
    <name evidence="2" type="ORF">IAC10_14820</name>
</gene>
<sequence>MILYVSNRSQYNIGANTHLAALKEIFGKDNVFRIDLRLTEKPCRKQNYIAFGKYKNILERVKRWLQGNTIYLSNYLIKQILQVIKQHDIKLVFTEESFIGGLAKKIKKKFPDVTYVCFYHDIAADLFRQWSKKGNIIGKIENSIGIRQEKINVKYSDINLVFHQTDAAKFYKYYGMYPQKIIPLTAFVPTIVEKNKITAENGEKTILFVGSAYYPNIIGIEWFYKNVLSRLNSNFKLYIVGKIGGKIGDSFSDKRVDVVGPVDSVEQYYLDADIVITPLFDGGGMKAKTMEAISYAKCIVGTTESLHGFWENLGEECGKTVFRSDKIDEWIDIINNLLSSKIYKYNESLNKVFLEKFSYYRLLSDFKELFSKINI</sequence>
<dbReference type="Proteomes" id="UP000823928">
    <property type="component" value="Unassembled WGS sequence"/>
</dbReference>
<dbReference type="EMBL" id="DVIU01000303">
    <property type="protein sequence ID" value="HIS37874.1"/>
    <property type="molecule type" value="Genomic_DNA"/>
</dbReference>
<protein>
    <submittedName>
        <fullName evidence="2">Glycosyltransferase</fullName>
    </submittedName>
</protein>
<dbReference type="SUPFAM" id="SSF53756">
    <property type="entry name" value="UDP-Glycosyltransferase/glycogen phosphorylase"/>
    <property type="match status" value="1"/>
</dbReference>
<dbReference type="PANTHER" id="PTHR46401:SF2">
    <property type="entry name" value="GLYCOSYLTRANSFERASE WBBK-RELATED"/>
    <property type="match status" value="1"/>
</dbReference>
<dbReference type="Pfam" id="PF13692">
    <property type="entry name" value="Glyco_trans_1_4"/>
    <property type="match status" value="1"/>
</dbReference>
<proteinExistence type="predicted"/>
<name>A0A9D1F299_9BACT</name>
<accession>A0A9D1F299</accession>
<evidence type="ECO:0000256" key="1">
    <source>
        <dbReference type="ARBA" id="ARBA00022679"/>
    </source>
</evidence>
<dbReference type="GO" id="GO:0016757">
    <property type="term" value="F:glycosyltransferase activity"/>
    <property type="evidence" value="ECO:0007669"/>
    <property type="project" value="TreeGrafter"/>
</dbReference>
<reference evidence="2" key="1">
    <citation type="submission" date="2020-10" db="EMBL/GenBank/DDBJ databases">
        <authorList>
            <person name="Gilroy R."/>
        </authorList>
    </citation>
    <scope>NUCLEOTIDE SEQUENCE</scope>
    <source>
        <strain evidence="2">6276</strain>
    </source>
</reference>
<dbReference type="Gene3D" id="3.40.50.2000">
    <property type="entry name" value="Glycogen Phosphorylase B"/>
    <property type="match status" value="2"/>
</dbReference>
<dbReference type="AlphaFoldDB" id="A0A9D1F299"/>